<keyword evidence="3" id="KW-1185">Reference proteome</keyword>
<evidence type="ECO:0000313" key="2">
    <source>
        <dbReference type="EMBL" id="RQM39347.1"/>
    </source>
</evidence>
<dbReference type="EMBL" id="RHHM01000003">
    <property type="protein sequence ID" value="RQM39347.1"/>
    <property type="molecule type" value="Genomic_DNA"/>
</dbReference>
<proteinExistence type="predicted"/>
<accession>A0A3N6S3B8</accession>
<reference evidence="2 3" key="1">
    <citation type="submission" date="2018-10" db="EMBL/GenBank/DDBJ databases">
        <title>Draft genome sequence for the type isolate of Erwinia psidii, agent causal of bacterial blight in guava (Psidium guajava) and wilt and die-back of Eucalyptus spp.</title>
        <authorList>
            <person name="Hermenegildo P.S."/>
            <person name="Santos S.A."/>
            <person name="Guimaraes L.M.S."/>
            <person name="Vidigal P.M.P."/>
            <person name="Pereira I.C."/>
            <person name="Badel J.L."/>
            <person name="Alfenas-Zerbini P."/>
            <person name="Ferreira M.A.S.V."/>
            <person name="Alfenas A.C."/>
        </authorList>
    </citation>
    <scope>NUCLEOTIDE SEQUENCE [LARGE SCALE GENOMIC DNA]</scope>
    <source>
        <strain evidence="2 3">IBSBF 435</strain>
    </source>
</reference>
<evidence type="ECO:0000313" key="3">
    <source>
        <dbReference type="Proteomes" id="UP000279457"/>
    </source>
</evidence>
<evidence type="ECO:0000256" key="1">
    <source>
        <dbReference type="SAM" id="MobiDB-lite"/>
    </source>
</evidence>
<feature type="region of interest" description="Disordered" evidence="1">
    <location>
        <begin position="1"/>
        <end position="23"/>
    </location>
</feature>
<organism evidence="2 3">
    <name type="scientific">Erwinia psidii</name>
    <dbReference type="NCBI Taxonomy" id="69224"/>
    <lineage>
        <taxon>Bacteria</taxon>
        <taxon>Pseudomonadati</taxon>
        <taxon>Pseudomonadota</taxon>
        <taxon>Gammaproteobacteria</taxon>
        <taxon>Enterobacterales</taxon>
        <taxon>Erwiniaceae</taxon>
        <taxon>Erwinia</taxon>
    </lineage>
</organism>
<gene>
    <name evidence="2" type="ORF">EB241_06260</name>
</gene>
<comment type="caution">
    <text evidence="2">The sequence shown here is derived from an EMBL/GenBank/DDBJ whole genome shotgun (WGS) entry which is preliminary data.</text>
</comment>
<sequence length="65" mass="7593">MSRILFDNDDEEQHTGHAQQIKDTDRHLTMKATAIDFPGQFNLCLDKCHQYKNGRVSDVRQTMEN</sequence>
<protein>
    <submittedName>
        <fullName evidence="2">Uncharacterized protein</fullName>
    </submittedName>
</protein>
<dbReference type="AlphaFoldDB" id="A0A3N6S3B8"/>
<dbReference type="Proteomes" id="UP000279457">
    <property type="component" value="Unassembled WGS sequence"/>
</dbReference>
<name>A0A3N6S3B8_9GAMM</name>